<dbReference type="PROSITE" id="PS50219">
    <property type="entry name" value="CNH"/>
    <property type="match status" value="1"/>
</dbReference>
<dbReference type="AlphaFoldDB" id="A0A9N9V322"/>
<feature type="compositionally biased region" description="Polar residues" evidence="5">
    <location>
        <begin position="299"/>
        <end position="309"/>
    </location>
</feature>
<keyword evidence="8" id="KW-1185">Reference proteome</keyword>
<evidence type="ECO:0000256" key="1">
    <source>
        <dbReference type="ARBA" id="ARBA00004496"/>
    </source>
</evidence>
<dbReference type="GO" id="GO:0005737">
    <property type="term" value="C:cytoplasm"/>
    <property type="evidence" value="ECO:0007669"/>
    <property type="project" value="UniProtKB-SubCell"/>
</dbReference>
<gene>
    <name evidence="7" type="ORF">CRHIZ90672A_00006685</name>
</gene>
<feature type="region of interest" description="Disordered" evidence="5">
    <location>
        <begin position="1"/>
        <end position="20"/>
    </location>
</feature>
<evidence type="ECO:0000256" key="3">
    <source>
        <dbReference type="ARBA" id="ARBA00022490"/>
    </source>
</evidence>
<comment type="subcellular location">
    <subcellularLocation>
        <location evidence="1">Cytoplasm</location>
    </subcellularLocation>
</comment>
<sequence length="1192" mass="131877">MTSTGPGDGQGSNGRPEEGPFILRPLLDNVPLVTDETEGEVKINCVEYYDRNLYVGTSASELLHFVQIPPDPKDPGSPPVYILASRLFPNYVEVAGPLPGVQQILLLPHAGKACIRCNWTVTLYSLPELSPAFDSSKVRGCNWIGGVDLNKSLVSDDNGQGPVPVNVLLASNRRIQALEIGSSKPRIIQRIDLPGISLAVRRDSIACVADSKSYSLLDVERQLRIPLMSISSLDESTPPEDVGHAQSLHTSTGVGVGRSSSLIQGRSPVDFHSHTRSSSLGGSILGSMRRGDDEGRQLQLPSEVSSLDALSSPQPLRSPQPTIDGIATPPSIDKPLPQAPGEADAAAQPSQAREEPRQVFLQPHIASPGPEEFLVIRGTSPVEPCIGMFVNLDGDPTRAPVNFERYPKELVVDTGFHDLADAQPTMTEGDDGFVLVSLTKEFKDGLRHGIEIQSLNSDNDGEAQRYWLEADGVDKETEYGIRPLTGREEFKYEEIVEKLCQKKFRPFSTSTETPTVSLRRSDSRTALSIEQLSKEKELFDQNFDSQEEDALPDGWEASRSAESKEFARRLAKAYAGLVVWAGDRLWWAVRNPLILKLDSTLEAAISKDHQVDRRALVSVLGSVRQRDAQSELEFLTFGYLRQKIGLLLLSGLLKSASSQGFSEAEVKAVEEVLVESSLDPRVVLALIPGVRNEIVEGQRGIWIYGGVKGVADSFIQGSEFEKIANGRIESVGPNILQFLRRFLTSWRGMKGLPSVSEESEVFRTVDAALLLVLLELDKNSPKGMGKGGSVRAELNELVDKGVDCFERAVNLLESYHRLFILSRLYQSRKMAGDVLNTWKRIIEGERDEGQEFRDGEMRVREYLSKIRSQSLVQEYGVWLANRNPKLGVQVFAEDKGRAPKFKPAQVVELLKEEAPVAVKYYLEHLVFDKGYTVYVNDLITYYLDVVVGELQSSAESRDAVMATYEAYKALRAPKPTYRHFLSDNAPQDDEVWHSRLRLLQLLSGAHDYDTTSIKERIASLPDDLLVPETIVLSGRERNHEVALRLLVHKLGDYDAAVSYCLRGGTSIDSFTTSDGLSRKDSLPSVDTQRRLFNAVLHEFLAISDISDRIEQTGALLERFGGWFEVDDVLKLIPDSWSVDIVAGFLVGALRRLVKQKHESVVTRALSGAENLRISYDLVARVDEKGPSVEAPN</sequence>
<dbReference type="PANTHER" id="PTHR12894:SF27">
    <property type="entry name" value="TRANSFORMING GROWTH FACTOR-BETA RECEPTOR-ASSOCIATED PROTEIN 1"/>
    <property type="match status" value="1"/>
</dbReference>
<dbReference type="GO" id="GO:0006914">
    <property type="term" value="P:autophagy"/>
    <property type="evidence" value="ECO:0007669"/>
    <property type="project" value="TreeGrafter"/>
</dbReference>
<dbReference type="OrthoDB" id="5325112at2759"/>
<name>A0A9N9V322_9HYPO</name>
<feature type="compositionally biased region" description="Low complexity" evidence="5">
    <location>
        <begin position="310"/>
        <end position="321"/>
    </location>
</feature>
<reference evidence="7" key="1">
    <citation type="submission" date="2021-10" db="EMBL/GenBank/DDBJ databases">
        <authorList>
            <person name="Piombo E."/>
        </authorList>
    </citation>
    <scope>NUCLEOTIDE SEQUENCE</scope>
</reference>
<organism evidence="7 8">
    <name type="scientific">Clonostachys rhizophaga</name>
    <dbReference type="NCBI Taxonomy" id="160324"/>
    <lineage>
        <taxon>Eukaryota</taxon>
        <taxon>Fungi</taxon>
        <taxon>Dikarya</taxon>
        <taxon>Ascomycota</taxon>
        <taxon>Pezizomycotina</taxon>
        <taxon>Sordariomycetes</taxon>
        <taxon>Hypocreomycetidae</taxon>
        <taxon>Hypocreales</taxon>
        <taxon>Bionectriaceae</taxon>
        <taxon>Clonostachys</taxon>
    </lineage>
</organism>
<dbReference type="GO" id="GO:0016020">
    <property type="term" value="C:membrane"/>
    <property type="evidence" value="ECO:0007669"/>
    <property type="project" value="TreeGrafter"/>
</dbReference>
<dbReference type="InterPro" id="IPR032914">
    <property type="entry name" value="Vam6/VPS39/TRAP1"/>
</dbReference>
<dbReference type="EMBL" id="CABFNQ020000532">
    <property type="protein sequence ID" value="CAH0018299.1"/>
    <property type="molecule type" value="Genomic_DNA"/>
</dbReference>
<dbReference type="Proteomes" id="UP000696573">
    <property type="component" value="Unassembled WGS sequence"/>
</dbReference>
<feature type="domain" description="CNH" evidence="6">
    <location>
        <begin position="40"/>
        <end position="465"/>
    </location>
</feature>
<evidence type="ECO:0000256" key="4">
    <source>
        <dbReference type="ARBA" id="ARBA00022927"/>
    </source>
</evidence>
<dbReference type="GO" id="GO:0015031">
    <property type="term" value="P:protein transport"/>
    <property type="evidence" value="ECO:0007669"/>
    <property type="project" value="UniProtKB-KW"/>
</dbReference>
<dbReference type="InterPro" id="IPR001180">
    <property type="entry name" value="CNH_dom"/>
</dbReference>
<keyword evidence="4" id="KW-0653">Protein transport</keyword>
<dbReference type="GO" id="GO:0034058">
    <property type="term" value="P:endosomal vesicle fusion"/>
    <property type="evidence" value="ECO:0007669"/>
    <property type="project" value="TreeGrafter"/>
</dbReference>
<comment type="caution">
    <text evidence="7">The sequence shown here is derived from an EMBL/GenBank/DDBJ whole genome shotgun (WGS) entry which is preliminary data.</text>
</comment>
<feature type="region of interest" description="Disordered" evidence="5">
    <location>
        <begin position="234"/>
        <end position="357"/>
    </location>
</feature>
<keyword evidence="3" id="KW-0963">Cytoplasm</keyword>
<evidence type="ECO:0000256" key="2">
    <source>
        <dbReference type="ARBA" id="ARBA00022448"/>
    </source>
</evidence>
<evidence type="ECO:0000313" key="7">
    <source>
        <dbReference type="EMBL" id="CAH0018299.1"/>
    </source>
</evidence>
<feature type="compositionally biased region" description="Low complexity" evidence="5">
    <location>
        <begin position="250"/>
        <end position="261"/>
    </location>
</feature>
<keyword evidence="2" id="KW-0813">Transport</keyword>
<evidence type="ECO:0000256" key="5">
    <source>
        <dbReference type="SAM" id="MobiDB-lite"/>
    </source>
</evidence>
<feature type="compositionally biased region" description="Gly residues" evidence="5">
    <location>
        <begin position="1"/>
        <end position="12"/>
    </location>
</feature>
<accession>A0A9N9V322</accession>
<dbReference type="PANTHER" id="PTHR12894">
    <property type="entry name" value="CNH DOMAIN CONTAINING"/>
    <property type="match status" value="1"/>
</dbReference>
<evidence type="ECO:0000313" key="8">
    <source>
        <dbReference type="Proteomes" id="UP000696573"/>
    </source>
</evidence>
<evidence type="ECO:0000259" key="6">
    <source>
        <dbReference type="PROSITE" id="PS50219"/>
    </source>
</evidence>
<proteinExistence type="predicted"/>
<feature type="compositionally biased region" description="Low complexity" evidence="5">
    <location>
        <begin position="276"/>
        <end position="288"/>
    </location>
</feature>
<protein>
    <recommendedName>
        <fullName evidence="6">CNH domain-containing protein</fullName>
    </recommendedName>
</protein>